<sequence>MAYQNKTIQNRITGQTIRFIHTAQDTGGQLLEMEALFQPQTVEPAPHYHPRQEENFKILSGELTVRIDGQVKTFRPGDELHIPPKTVHSMWNQSSQRTIVNWQVQPALDTEFFLETATGLANDGKVNAAGRPPLLQVALLANRFSDVFRLEKPSRSVQKVLFLLLTPLAYLNGYRPTYKKYLN</sequence>
<evidence type="ECO:0000259" key="1">
    <source>
        <dbReference type="Pfam" id="PF07883"/>
    </source>
</evidence>
<gene>
    <name evidence="2" type="ORF">HNV11_13465</name>
</gene>
<evidence type="ECO:0000313" key="3">
    <source>
        <dbReference type="Proteomes" id="UP000502756"/>
    </source>
</evidence>
<keyword evidence="3" id="KW-1185">Reference proteome</keyword>
<dbReference type="SUPFAM" id="SSF51182">
    <property type="entry name" value="RmlC-like cupins"/>
    <property type="match status" value="1"/>
</dbReference>
<dbReference type="EMBL" id="CP053435">
    <property type="protein sequence ID" value="QJW90311.1"/>
    <property type="molecule type" value="Genomic_DNA"/>
</dbReference>
<dbReference type="InterPro" id="IPR011051">
    <property type="entry name" value="RmlC_Cupin_sf"/>
</dbReference>
<reference evidence="2 3" key="1">
    <citation type="submission" date="2020-05" db="EMBL/GenBank/DDBJ databases">
        <title>Genome sequencing of Spirosoma sp. TS118.</title>
        <authorList>
            <person name="Lee J.-H."/>
            <person name="Jeong S."/>
            <person name="Zhao L."/>
            <person name="Jung J.-H."/>
            <person name="Kim M.-K."/>
            <person name="Lim S."/>
        </authorList>
    </citation>
    <scope>NUCLEOTIDE SEQUENCE [LARGE SCALE GENOMIC DNA]</scope>
    <source>
        <strain evidence="2 3">TS118</strain>
    </source>
</reference>
<name>A0A6M5YAQ0_9BACT</name>
<dbReference type="InterPro" id="IPR013096">
    <property type="entry name" value="Cupin_2"/>
</dbReference>
<dbReference type="InterPro" id="IPR014710">
    <property type="entry name" value="RmlC-like_jellyroll"/>
</dbReference>
<feature type="domain" description="Cupin type-2" evidence="1">
    <location>
        <begin position="36"/>
        <end position="97"/>
    </location>
</feature>
<dbReference type="RefSeq" id="WP_171740155.1">
    <property type="nucleotide sequence ID" value="NZ_CP053435.1"/>
</dbReference>
<organism evidence="2 3">
    <name type="scientific">Spirosoma taeanense</name>
    <dbReference type="NCBI Taxonomy" id="2735870"/>
    <lineage>
        <taxon>Bacteria</taxon>
        <taxon>Pseudomonadati</taxon>
        <taxon>Bacteroidota</taxon>
        <taxon>Cytophagia</taxon>
        <taxon>Cytophagales</taxon>
        <taxon>Cytophagaceae</taxon>
        <taxon>Spirosoma</taxon>
    </lineage>
</organism>
<dbReference type="KEGG" id="stae:HNV11_13465"/>
<dbReference type="PANTHER" id="PTHR36440">
    <property type="entry name" value="PUTATIVE (AFU_ORTHOLOGUE AFUA_8G07350)-RELATED"/>
    <property type="match status" value="1"/>
</dbReference>
<dbReference type="Gene3D" id="2.60.120.10">
    <property type="entry name" value="Jelly Rolls"/>
    <property type="match status" value="1"/>
</dbReference>
<dbReference type="AlphaFoldDB" id="A0A6M5YAQ0"/>
<dbReference type="Pfam" id="PF07883">
    <property type="entry name" value="Cupin_2"/>
    <property type="match status" value="1"/>
</dbReference>
<dbReference type="InterPro" id="IPR053146">
    <property type="entry name" value="QDO-like"/>
</dbReference>
<protein>
    <submittedName>
        <fullName evidence="2">Cupin domain-containing protein</fullName>
    </submittedName>
</protein>
<evidence type="ECO:0000313" key="2">
    <source>
        <dbReference type="EMBL" id="QJW90311.1"/>
    </source>
</evidence>
<dbReference type="PANTHER" id="PTHR36440:SF1">
    <property type="entry name" value="PUTATIVE (AFU_ORTHOLOGUE AFUA_8G07350)-RELATED"/>
    <property type="match status" value="1"/>
</dbReference>
<accession>A0A6M5YAQ0</accession>
<proteinExistence type="predicted"/>
<dbReference type="Proteomes" id="UP000502756">
    <property type="component" value="Chromosome"/>
</dbReference>